<protein>
    <recommendedName>
        <fullName evidence="10">Phosphate-binding protein</fullName>
    </recommendedName>
</protein>
<evidence type="ECO:0000256" key="1">
    <source>
        <dbReference type="ARBA" id="ARBA00002841"/>
    </source>
</evidence>
<dbReference type="InterPro" id="IPR024370">
    <property type="entry name" value="PBP_domain"/>
</dbReference>
<dbReference type="GO" id="GO:0005886">
    <property type="term" value="C:plasma membrane"/>
    <property type="evidence" value="ECO:0007669"/>
    <property type="project" value="UniProtKB-SubCell"/>
</dbReference>
<evidence type="ECO:0000256" key="9">
    <source>
        <dbReference type="ARBA" id="ARBA00023288"/>
    </source>
</evidence>
<evidence type="ECO:0000259" key="11">
    <source>
        <dbReference type="Pfam" id="PF07833"/>
    </source>
</evidence>
<dbReference type="InterPro" id="IPR012854">
    <property type="entry name" value="Cu_amine_oxidase-like_N"/>
</dbReference>
<sequence length="404" mass="42488">MKKLISKVLTFMMIVSLCAPMSVAFAADQKVVIAGSTSVQPLSDELAAEFMKKNPGIKIEVQGGGSSVGIKAAQDGIADIGASSRELKKEEQTVKEFEIALDGIAVVVNTSNDVADLSMDQIKKVFTGEITNWKEVGGKDKQIVVVSREDGSGTRGAFIEITGIQGKDAAGKTVDNTSKNSLVQPSTGAVKQTVASTPDAIGYVSLGSLDNAVKAVKVEGVPCTEANIKAKKYKIYRPFLYLTKSAPTGAVKQFIDFALSAEGQKIVAKEYITVSEGTKLEGTTPVAPKTITVKVNGKAVAFDVNPINENGRILVPARQLLESLGANLTWDAKTQKVTAVLGKDTVVMTLGSTKATKNGSAIDGLDVPAKSINGRTMIPAGFIAKAFGAKVEWDANTMTVTITK</sequence>
<dbReference type="Proteomes" id="UP000579281">
    <property type="component" value="Unassembled WGS sequence"/>
</dbReference>
<comment type="subcellular location">
    <subcellularLocation>
        <location evidence="2 10">Cell membrane</location>
        <topology evidence="2 10">Lipid-anchor</topology>
    </subcellularLocation>
</comment>
<evidence type="ECO:0000259" key="12">
    <source>
        <dbReference type="Pfam" id="PF12849"/>
    </source>
</evidence>
<evidence type="ECO:0000256" key="2">
    <source>
        <dbReference type="ARBA" id="ARBA00004193"/>
    </source>
</evidence>
<dbReference type="CDD" id="cd13653">
    <property type="entry name" value="PBP2_phosphate_like_1"/>
    <property type="match status" value="1"/>
</dbReference>
<dbReference type="AlphaFoldDB" id="A0A841KWT4"/>
<evidence type="ECO:0000256" key="8">
    <source>
        <dbReference type="ARBA" id="ARBA00023139"/>
    </source>
</evidence>
<dbReference type="EMBL" id="JACHEN010000017">
    <property type="protein sequence ID" value="MBB6216708.1"/>
    <property type="molecule type" value="Genomic_DNA"/>
</dbReference>
<dbReference type="Pfam" id="PF12849">
    <property type="entry name" value="PBP_like_2"/>
    <property type="match status" value="1"/>
</dbReference>
<keyword evidence="6 10" id="KW-0592">Phosphate transport</keyword>
<comment type="caution">
    <text evidence="13">The sequence shown here is derived from an EMBL/GenBank/DDBJ whole genome shotgun (WGS) entry which is preliminary data.</text>
</comment>
<comment type="function">
    <text evidence="1">Part of the ABC transporter complex PstSACB involved in phosphate import.</text>
</comment>
<evidence type="ECO:0000256" key="3">
    <source>
        <dbReference type="ARBA" id="ARBA00008725"/>
    </source>
</evidence>
<dbReference type="NCBIfam" id="TIGR02136">
    <property type="entry name" value="ptsS_2"/>
    <property type="match status" value="1"/>
</dbReference>
<feature type="domain" description="PBP" evidence="12">
    <location>
        <begin position="28"/>
        <end position="262"/>
    </location>
</feature>
<dbReference type="Pfam" id="PF07833">
    <property type="entry name" value="Cu_amine_oxidN1"/>
    <property type="match status" value="1"/>
</dbReference>
<keyword evidence="7 10" id="KW-0732">Signal</keyword>
<comment type="function">
    <text evidence="10">Involved in the system for phosphate transport across the cytoplasmic membrane.</text>
</comment>
<keyword evidence="10" id="KW-1003">Cell membrane</keyword>
<organism evidence="13 14">
    <name type="scientific">Anaerosolibacter carboniphilus</name>
    <dbReference type="NCBI Taxonomy" id="1417629"/>
    <lineage>
        <taxon>Bacteria</taxon>
        <taxon>Bacillati</taxon>
        <taxon>Bacillota</taxon>
        <taxon>Clostridia</taxon>
        <taxon>Peptostreptococcales</taxon>
        <taxon>Thermotaleaceae</taxon>
        <taxon>Anaerosolibacter</taxon>
    </lineage>
</organism>
<comment type="similarity">
    <text evidence="3 10">Belongs to the PstS family.</text>
</comment>
<keyword evidence="10" id="KW-0472">Membrane</keyword>
<dbReference type="PANTHER" id="PTHR30570:SF1">
    <property type="entry name" value="PHOSPHATE-BINDING PROTEIN PSTS"/>
    <property type="match status" value="1"/>
</dbReference>
<reference evidence="13 14" key="1">
    <citation type="submission" date="2020-08" db="EMBL/GenBank/DDBJ databases">
        <title>Genomic Encyclopedia of Type Strains, Phase IV (KMG-IV): sequencing the most valuable type-strain genomes for metagenomic binning, comparative biology and taxonomic classification.</title>
        <authorList>
            <person name="Goeker M."/>
        </authorList>
    </citation>
    <scope>NUCLEOTIDE SEQUENCE [LARGE SCALE GENOMIC DNA]</scope>
    <source>
        <strain evidence="13 14">DSM 103526</strain>
    </source>
</reference>
<dbReference type="RefSeq" id="WP_184311235.1">
    <property type="nucleotide sequence ID" value="NZ_JACHEN010000017.1"/>
</dbReference>
<dbReference type="InterPro" id="IPR036582">
    <property type="entry name" value="Mao_N_sf"/>
</dbReference>
<evidence type="ECO:0000256" key="10">
    <source>
        <dbReference type="RuleBase" id="RU367119"/>
    </source>
</evidence>
<dbReference type="Gene3D" id="3.30.457.10">
    <property type="entry name" value="Copper amine oxidase-like, N-terminal domain"/>
    <property type="match status" value="1"/>
</dbReference>
<keyword evidence="14" id="KW-1185">Reference proteome</keyword>
<evidence type="ECO:0000256" key="7">
    <source>
        <dbReference type="ARBA" id="ARBA00022729"/>
    </source>
</evidence>
<dbReference type="GO" id="GO:0042301">
    <property type="term" value="F:phosphate ion binding"/>
    <property type="evidence" value="ECO:0007669"/>
    <property type="project" value="UniProtKB-UniRule"/>
</dbReference>
<keyword evidence="9 10" id="KW-0449">Lipoprotein</keyword>
<evidence type="ECO:0000313" key="14">
    <source>
        <dbReference type="Proteomes" id="UP000579281"/>
    </source>
</evidence>
<comment type="subunit">
    <text evidence="4 10">The complex is composed of two ATP-binding proteins (PstB), two transmembrane proteins (PstC and PstA) and a solute-binding protein (PstS).</text>
</comment>
<dbReference type="InterPro" id="IPR011862">
    <property type="entry name" value="Phos-bd"/>
</dbReference>
<accession>A0A841KWT4</accession>
<evidence type="ECO:0000313" key="13">
    <source>
        <dbReference type="EMBL" id="MBB6216708.1"/>
    </source>
</evidence>
<keyword evidence="8 10" id="KW-0564">Palmitate</keyword>
<feature type="domain" description="Copper amine oxidase-like N-terminal" evidence="11">
    <location>
        <begin position="294"/>
        <end position="402"/>
    </location>
</feature>
<gene>
    <name evidence="13" type="ORF">HNQ80_002812</name>
</gene>
<dbReference type="Gene3D" id="3.40.190.10">
    <property type="entry name" value="Periplasmic binding protein-like II"/>
    <property type="match status" value="2"/>
</dbReference>
<dbReference type="SUPFAM" id="SSF55383">
    <property type="entry name" value="Copper amine oxidase, domain N"/>
    <property type="match status" value="1"/>
</dbReference>
<evidence type="ECO:0000256" key="5">
    <source>
        <dbReference type="ARBA" id="ARBA00022448"/>
    </source>
</evidence>
<dbReference type="PANTHER" id="PTHR30570">
    <property type="entry name" value="PERIPLASMIC PHOSPHATE BINDING COMPONENT OF PHOSPHATE ABC TRANSPORTER"/>
    <property type="match status" value="1"/>
</dbReference>
<evidence type="ECO:0000256" key="6">
    <source>
        <dbReference type="ARBA" id="ARBA00022592"/>
    </source>
</evidence>
<dbReference type="GO" id="GO:0006817">
    <property type="term" value="P:phosphate ion transport"/>
    <property type="evidence" value="ECO:0007669"/>
    <property type="project" value="UniProtKB-UniRule"/>
</dbReference>
<feature type="signal peptide" evidence="10">
    <location>
        <begin position="1"/>
        <end position="26"/>
    </location>
</feature>
<proteinExistence type="inferred from homology"/>
<dbReference type="SUPFAM" id="SSF53850">
    <property type="entry name" value="Periplasmic binding protein-like II"/>
    <property type="match status" value="1"/>
</dbReference>
<name>A0A841KWT4_9FIRM</name>
<dbReference type="InterPro" id="IPR050811">
    <property type="entry name" value="Phosphate_ABC_transporter"/>
</dbReference>
<feature type="chain" id="PRO_5033097300" description="Phosphate-binding protein" evidence="10">
    <location>
        <begin position="27"/>
        <end position="404"/>
    </location>
</feature>
<keyword evidence="5 10" id="KW-0813">Transport</keyword>
<evidence type="ECO:0000256" key="4">
    <source>
        <dbReference type="ARBA" id="ARBA00011529"/>
    </source>
</evidence>